<evidence type="ECO:0000313" key="2">
    <source>
        <dbReference type="Proteomes" id="UP000050761"/>
    </source>
</evidence>
<evidence type="ECO:0000313" key="1">
    <source>
        <dbReference type="EMBL" id="VDP21983.1"/>
    </source>
</evidence>
<sequence>MLPVLVENHLWFVLPGATDLIEWSPTTPCPYSIRTNTIPAQRVLPLNMRINTAAKTFLFNPKGTLFSTIDSFKMAPGLYIVRLQQNQQEISNRLSKRGILEHTWLAIRNTSLKARQTLSNL</sequence>
<name>A0A183GEP8_HELPZ</name>
<accession>A0A3P8FID8</accession>
<dbReference type="AlphaFoldDB" id="A0A183GEP8"/>
<keyword evidence="2" id="KW-1185">Reference proteome</keyword>
<dbReference type="WBParaSite" id="HPBE_0002082001-mRNA-1">
    <property type="protein sequence ID" value="HPBE_0002082001-mRNA-1"/>
    <property type="gene ID" value="HPBE_0002082001"/>
</dbReference>
<organism evidence="2 3">
    <name type="scientific">Heligmosomoides polygyrus</name>
    <name type="common">Parasitic roundworm</name>
    <dbReference type="NCBI Taxonomy" id="6339"/>
    <lineage>
        <taxon>Eukaryota</taxon>
        <taxon>Metazoa</taxon>
        <taxon>Ecdysozoa</taxon>
        <taxon>Nematoda</taxon>
        <taxon>Chromadorea</taxon>
        <taxon>Rhabditida</taxon>
        <taxon>Rhabditina</taxon>
        <taxon>Rhabditomorpha</taxon>
        <taxon>Strongyloidea</taxon>
        <taxon>Heligmosomidae</taxon>
        <taxon>Heligmosomoides</taxon>
    </lineage>
</organism>
<evidence type="ECO:0000313" key="3">
    <source>
        <dbReference type="WBParaSite" id="HPBE_0002082001-mRNA-1"/>
    </source>
</evidence>
<proteinExistence type="predicted"/>
<reference evidence="3" key="2">
    <citation type="submission" date="2019-09" db="UniProtKB">
        <authorList>
            <consortium name="WormBaseParasite"/>
        </authorList>
    </citation>
    <scope>IDENTIFICATION</scope>
</reference>
<dbReference type="EMBL" id="UZAH01032468">
    <property type="protein sequence ID" value="VDP21983.1"/>
    <property type="molecule type" value="Genomic_DNA"/>
</dbReference>
<gene>
    <name evidence="1" type="ORF">HPBE_LOCUS20818</name>
</gene>
<accession>A0A183GEP8</accession>
<dbReference type="OrthoDB" id="5875288at2759"/>
<protein>
    <submittedName>
        <fullName evidence="3">T9SS type A sorting domain-containing protein</fullName>
    </submittedName>
</protein>
<reference evidence="1 2" key="1">
    <citation type="submission" date="2018-11" db="EMBL/GenBank/DDBJ databases">
        <authorList>
            <consortium name="Pathogen Informatics"/>
        </authorList>
    </citation>
    <scope>NUCLEOTIDE SEQUENCE [LARGE SCALE GENOMIC DNA]</scope>
</reference>
<dbReference type="Proteomes" id="UP000050761">
    <property type="component" value="Unassembled WGS sequence"/>
</dbReference>